<dbReference type="InterPro" id="IPR008218">
    <property type="entry name" value="ATPase_V1-cplx_f_g_su"/>
</dbReference>
<dbReference type="InterPro" id="IPR036906">
    <property type="entry name" value="ATPase_V1_fsu_sf"/>
</dbReference>
<reference evidence="7 8" key="1">
    <citation type="submission" date="2019-07" db="EMBL/GenBank/DDBJ databases">
        <title>Draft genome assembly of a fouling barnacle, Amphibalanus amphitrite (Darwin, 1854): The first reference genome for Thecostraca.</title>
        <authorList>
            <person name="Kim W."/>
        </authorList>
    </citation>
    <scope>NUCLEOTIDE SEQUENCE [LARGE SCALE GENOMIC DNA]</scope>
    <source>
        <strain evidence="7">SNU_AA5</strain>
        <tissue evidence="7">Soma without cirri and trophi</tissue>
    </source>
</reference>
<keyword evidence="3 6" id="KW-0375">Hydrogen ion transport</keyword>
<comment type="function">
    <text evidence="5">Subunit of the V1 complex of vacuolar(H+)-ATPase (V-ATPase), a multisubunit enzyme composed of a peripheral complex (V1) that hydrolyzes ATP and a membrane integral complex (V0) that translocates protons. V-ATPase is responsible for acidifying and maintaining the pH of intracellular compartments and in some cell types, is targeted to the plasma membrane, where it is responsible for acidifying the extracellular environment.</text>
</comment>
<dbReference type="OrthoDB" id="10261947at2759"/>
<keyword evidence="4 6" id="KW-0406">Ion transport</keyword>
<dbReference type="AlphaFoldDB" id="A0A6A4W0P0"/>
<proteinExistence type="inferred from homology"/>
<evidence type="ECO:0000256" key="1">
    <source>
        <dbReference type="ARBA" id="ARBA00010148"/>
    </source>
</evidence>
<organism evidence="7 8">
    <name type="scientific">Amphibalanus amphitrite</name>
    <name type="common">Striped barnacle</name>
    <name type="synonym">Balanus amphitrite</name>
    <dbReference type="NCBI Taxonomy" id="1232801"/>
    <lineage>
        <taxon>Eukaryota</taxon>
        <taxon>Metazoa</taxon>
        <taxon>Ecdysozoa</taxon>
        <taxon>Arthropoda</taxon>
        <taxon>Crustacea</taxon>
        <taxon>Multicrustacea</taxon>
        <taxon>Cirripedia</taxon>
        <taxon>Thoracica</taxon>
        <taxon>Thoracicalcarea</taxon>
        <taxon>Balanomorpha</taxon>
        <taxon>Balanoidea</taxon>
        <taxon>Balanidae</taxon>
        <taxon>Amphibalaninae</taxon>
        <taxon>Amphibalanus</taxon>
    </lineage>
</organism>
<sequence length="122" mass="13489">MAIAAVKGKLMAVIGDEDTCVGFLLGGIGEMNKSRKPNFMVVNKETPLNEIEDAFKKFVTRDDIDIILINQIIAEQIRHVIDGHSSALPAVLEIPSKDSPYDPTKDSILRRAKGMFSAEDFR</sequence>
<evidence type="ECO:0000313" key="7">
    <source>
        <dbReference type="EMBL" id="KAF0299483.1"/>
    </source>
</evidence>
<dbReference type="GO" id="GO:0046961">
    <property type="term" value="F:proton-transporting ATPase activity, rotational mechanism"/>
    <property type="evidence" value="ECO:0007669"/>
    <property type="project" value="InterPro"/>
</dbReference>
<dbReference type="Gene3D" id="3.40.50.10580">
    <property type="entry name" value="ATPase, V1 complex, subunit F"/>
    <property type="match status" value="1"/>
</dbReference>
<dbReference type="EMBL" id="VIIS01001360">
    <property type="protein sequence ID" value="KAF0299483.1"/>
    <property type="molecule type" value="Genomic_DNA"/>
</dbReference>
<evidence type="ECO:0000256" key="2">
    <source>
        <dbReference type="ARBA" id="ARBA00022448"/>
    </source>
</evidence>
<dbReference type="Proteomes" id="UP000440578">
    <property type="component" value="Unassembled WGS sequence"/>
</dbReference>
<dbReference type="GO" id="GO:0033180">
    <property type="term" value="C:proton-transporting V-type ATPase, V1 domain"/>
    <property type="evidence" value="ECO:0007669"/>
    <property type="project" value="InterPro"/>
</dbReference>
<gene>
    <name evidence="7" type="primary">VHA14</name>
    <name evidence="7" type="ORF">FJT64_027744</name>
</gene>
<evidence type="ECO:0000256" key="4">
    <source>
        <dbReference type="ARBA" id="ARBA00023065"/>
    </source>
</evidence>
<keyword evidence="2 6" id="KW-0813">Transport</keyword>
<evidence type="ECO:0000256" key="6">
    <source>
        <dbReference type="PIRNR" id="PIRNR015945"/>
    </source>
</evidence>
<dbReference type="InterPro" id="IPR005772">
    <property type="entry name" value="ATPase_V1-cplx_fsu_euk"/>
</dbReference>
<evidence type="ECO:0000256" key="3">
    <source>
        <dbReference type="ARBA" id="ARBA00022781"/>
    </source>
</evidence>
<dbReference type="NCBIfam" id="TIGR01101">
    <property type="entry name" value="V_ATP_synt_F"/>
    <property type="match status" value="1"/>
</dbReference>
<dbReference type="SUPFAM" id="SSF159468">
    <property type="entry name" value="AtpF-like"/>
    <property type="match status" value="1"/>
</dbReference>
<keyword evidence="8" id="KW-1185">Reference proteome</keyword>
<evidence type="ECO:0000313" key="8">
    <source>
        <dbReference type="Proteomes" id="UP000440578"/>
    </source>
</evidence>
<dbReference type="PIRSF" id="PIRSF015945">
    <property type="entry name" value="ATPase_V1_F_euk"/>
    <property type="match status" value="1"/>
</dbReference>
<dbReference type="FunFam" id="3.40.50.10580:FF:000001">
    <property type="entry name" value="V-type proton ATPase subunit F"/>
    <property type="match status" value="1"/>
</dbReference>
<name>A0A6A4W0P0_AMPAM</name>
<evidence type="ECO:0000256" key="5">
    <source>
        <dbReference type="ARBA" id="ARBA00045737"/>
    </source>
</evidence>
<comment type="caution">
    <text evidence="7">The sequence shown here is derived from an EMBL/GenBank/DDBJ whole genome shotgun (WGS) entry which is preliminary data.</text>
</comment>
<protein>
    <recommendedName>
        <fullName evidence="6">V-type proton ATPase subunit F</fullName>
    </recommendedName>
</protein>
<dbReference type="PANTHER" id="PTHR13861">
    <property type="entry name" value="VACUOLAR ATP SYNTHASE SUBUNIT F"/>
    <property type="match status" value="1"/>
</dbReference>
<dbReference type="PANTHER" id="PTHR13861:SF2">
    <property type="entry name" value="V-TYPE PROTON ATPASE SUBUNIT F"/>
    <property type="match status" value="1"/>
</dbReference>
<comment type="subunit">
    <text evidence="6">V-ATPase is a heteromultimeric enzyme made up of two complexes: the ATP-hydrolytic V1 complex and the proton translocation V0 complex.</text>
</comment>
<accession>A0A6A4W0P0</accession>
<dbReference type="Pfam" id="PF01990">
    <property type="entry name" value="ATP-synt_F"/>
    <property type="match status" value="1"/>
</dbReference>
<comment type="similarity">
    <text evidence="1 6">Belongs to the V-ATPase F subunit family.</text>
</comment>